<dbReference type="Proteomes" id="UP001215280">
    <property type="component" value="Unassembled WGS sequence"/>
</dbReference>
<evidence type="ECO:0000313" key="1">
    <source>
        <dbReference type="EMBL" id="KAJ7753430.1"/>
    </source>
</evidence>
<dbReference type="PANTHER" id="PTHR34861">
    <property type="match status" value="1"/>
</dbReference>
<gene>
    <name evidence="1" type="ORF">DFH07DRAFT_824451</name>
</gene>
<sequence length="137" mass="15841">MSTTTSDNSIDWTTDDIPTYDELPPFKNFPVCAWGVWGAYDQLGTMNLLTDALVKKSALEEIRTGKTVSLNWPLNFFSSEQPMFGRIPPEIKMFQKMKDGHKYSRDDEIHNSSGTEWDGLRHFPIIEHEMFYNKLCV</sequence>
<dbReference type="EMBL" id="JARJLG010000071">
    <property type="protein sequence ID" value="KAJ7753430.1"/>
    <property type="molecule type" value="Genomic_DNA"/>
</dbReference>
<protein>
    <submittedName>
        <fullName evidence="1">Uncharacterized protein</fullName>
    </submittedName>
</protein>
<comment type="caution">
    <text evidence="1">The sequence shown here is derived from an EMBL/GenBank/DDBJ whole genome shotgun (WGS) entry which is preliminary data.</text>
</comment>
<reference evidence="1" key="1">
    <citation type="submission" date="2023-03" db="EMBL/GenBank/DDBJ databases">
        <title>Massive genome expansion in bonnet fungi (Mycena s.s.) driven by repeated elements and novel gene families across ecological guilds.</title>
        <authorList>
            <consortium name="Lawrence Berkeley National Laboratory"/>
            <person name="Harder C.B."/>
            <person name="Miyauchi S."/>
            <person name="Viragh M."/>
            <person name="Kuo A."/>
            <person name="Thoen E."/>
            <person name="Andreopoulos B."/>
            <person name="Lu D."/>
            <person name="Skrede I."/>
            <person name="Drula E."/>
            <person name="Henrissat B."/>
            <person name="Morin E."/>
            <person name="Kohler A."/>
            <person name="Barry K."/>
            <person name="LaButti K."/>
            <person name="Morin E."/>
            <person name="Salamov A."/>
            <person name="Lipzen A."/>
            <person name="Mereny Z."/>
            <person name="Hegedus B."/>
            <person name="Baldrian P."/>
            <person name="Stursova M."/>
            <person name="Weitz H."/>
            <person name="Taylor A."/>
            <person name="Grigoriev I.V."/>
            <person name="Nagy L.G."/>
            <person name="Martin F."/>
            <person name="Kauserud H."/>
        </authorList>
    </citation>
    <scope>NUCLEOTIDE SEQUENCE</scope>
    <source>
        <strain evidence="1">CBHHK188m</strain>
    </source>
</reference>
<keyword evidence="2" id="KW-1185">Reference proteome</keyword>
<evidence type="ECO:0000313" key="2">
    <source>
        <dbReference type="Proteomes" id="UP001215280"/>
    </source>
</evidence>
<organism evidence="1 2">
    <name type="scientific">Mycena maculata</name>
    <dbReference type="NCBI Taxonomy" id="230809"/>
    <lineage>
        <taxon>Eukaryota</taxon>
        <taxon>Fungi</taxon>
        <taxon>Dikarya</taxon>
        <taxon>Basidiomycota</taxon>
        <taxon>Agaricomycotina</taxon>
        <taxon>Agaricomycetes</taxon>
        <taxon>Agaricomycetidae</taxon>
        <taxon>Agaricales</taxon>
        <taxon>Marasmiineae</taxon>
        <taxon>Mycenaceae</taxon>
        <taxon>Mycena</taxon>
    </lineage>
</organism>
<accession>A0AAD7NB72</accession>
<proteinExistence type="predicted"/>
<dbReference type="AlphaFoldDB" id="A0AAD7NB72"/>
<name>A0AAD7NB72_9AGAR</name>
<feature type="non-terminal residue" evidence="1">
    <location>
        <position position="1"/>
    </location>
</feature>